<keyword evidence="10" id="KW-0460">Magnesium</keyword>
<comment type="cofactor">
    <cofactor evidence="3">
        <name>Mg(2+)</name>
        <dbReference type="ChEBI" id="CHEBI:18420"/>
    </cofactor>
</comment>
<evidence type="ECO:0000256" key="4">
    <source>
        <dbReference type="ARBA" id="ARBA00004141"/>
    </source>
</evidence>
<dbReference type="InterPro" id="IPR001054">
    <property type="entry name" value="A/G_cyclase"/>
</dbReference>
<feature type="region of interest" description="Disordered" evidence="16">
    <location>
        <begin position="1"/>
        <end position="29"/>
    </location>
</feature>
<evidence type="ECO:0000256" key="1">
    <source>
        <dbReference type="ARBA" id="ARBA00001593"/>
    </source>
</evidence>
<evidence type="ECO:0000256" key="16">
    <source>
        <dbReference type="SAM" id="MobiDB-lite"/>
    </source>
</evidence>
<comment type="subcellular location">
    <subcellularLocation>
        <location evidence="4">Membrane</location>
        <topology evidence="4">Multi-pass membrane protein</topology>
    </subcellularLocation>
</comment>
<evidence type="ECO:0000256" key="11">
    <source>
        <dbReference type="ARBA" id="ARBA00022989"/>
    </source>
</evidence>
<dbReference type="SUPFAM" id="SSF55073">
    <property type="entry name" value="Nucleotide cyclase"/>
    <property type="match status" value="1"/>
</dbReference>
<proteinExistence type="inferred from homology"/>
<evidence type="ECO:0000256" key="3">
    <source>
        <dbReference type="ARBA" id="ARBA00001946"/>
    </source>
</evidence>
<evidence type="ECO:0000256" key="15">
    <source>
        <dbReference type="RuleBase" id="RU000405"/>
    </source>
</evidence>
<dbReference type="PROSITE" id="PS00452">
    <property type="entry name" value="GUANYLATE_CYCLASE_1"/>
    <property type="match status" value="1"/>
</dbReference>
<protein>
    <recommendedName>
        <fullName evidence="5">adenylate cyclase</fullName>
        <ecNumber evidence="5">4.6.1.1</ecNumber>
    </recommendedName>
</protein>
<comment type="cofactor">
    <cofactor evidence="2">
        <name>Mn(2+)</name>
        <dbReference type="ChEBI" id="CHEBI:29035"/>
    </cofactor>
</comment>
<feature type="domain" description="Guanylate cyclase" evidence="17">
    <location>
        <begin position="38"/>
        <end position="76"/>
    </location>
</feature>
<dbReference type="Pfam" id="PF00211">
    <property type="entry name" value="Guanylate_cyc"/>
    <property type="match status" value="1"/>
</dbReference>
<evidence type="ECO:0000256" key="12">
    <source>
        <dbReference type="ARBA" id="ARBA00022998"/>
    </source>
</evidence>
<evidence type="ECO:0000256" key="5">
    <source>
        <dbReference type="ARBA" id="ARBA00012201"/>
    </source>
</evidence>
<dbReference type="InterPro" id="IPR018297">
    <property type="entry name" value="A/G_cyclase_CS"/>
</dbReference>
<comment type="catalytic activity">
    <reaction evidence="1">
        <text>ATP = 3',5'-cyclic AMP + diphosphate</text>
        <dbReference type="Rhea" id="RHEA:15389"/>
        <dbReference type="ChEBI" id="CHEBI:30616"/>
        <dbReference type="ChEBI" id="CHEBI:33019"/>
        <dbReference type="ChEBI" id="CHEBI:58165"/>
        <dbReference type="EC" id="4.6.1.1"/>
    </reaction>
</comment>
<dbReference type="EMBL" id="JASSZA010000015">
    <property type="protein sequence ID" value="KAK2092110.1"/>
    <property type="molecule type" value="Genomic_DNA"/>
</dbReference>
<evidence type="ECO:0000256" key="14">
    <source>
        <dbReference type="ARBA" id="ARBA00023239"/>
    </source>
</evidence>
<dbReference type="PROSITE" id="PS50125">
    <property type="entry name" value="GUANYLATE_CYCLASE_2"/>
    <property type="match status" value="1"/>
</dbReference>
<keyword evidence="19" id="KW-1185">Reference proteome</keyword>
<evidence type="ECO:0000259" key="17">
    <source>
        <dbReference type="PROSITE" id="PS50125"/>
    </source>
</evidence>
<evidence type="ECO:0000256" key="6">
    <source>
        <dbReference type="ARBA" id="ARBA00022692"/>
    </source>
</evidence>
<dbReference type="InterPro" id="IPR029787">
    <property type="entry name" value="Nucleotide_cyclase"/>
</dbReference>
<evidence type="ECO:0000256" key="9">
    <source>
        <dbReference type="ARBA" id="ARBA00022840"/>
    </source>
</evidence>
<keyword evidence="9" id="KW-0067">ATP-binding</keyword>
<keyword evidence="13" id="KW-0472">Membrane</keyword>
<accession>A0ABQ9U5R6</accession>
<comment type="similarity">
    <text evidence="15">Belongs to the adenylyl cyclase class-4/guanylyl cyclase family.</text>
</comment>
<evidence type="ECO:0000313" key="18">
    <source>
        <dbReference type="EMBL" id="KAK2092110.1"/>
    </source>
</evidence>
<keyword evidence="7" id="KW-0479">Metal-binding</keyword>
<evidence type="ECO:0000256" key="10">
    <source>
        <dbReference type="ARBA" id="ARBA00022842"/>
    </source>
</evidence>
<dbReference type="Proteomes" id="UP001266305">
    <property type="component" value="Unassembled WGS sequence"/>
</dbReference>
<evidence type="ECO:0000256" key="13">
    <source>
        <dbReference type="ARBA" id="ARBA00023136"/>
    </source>
</evidence>
<organism evidence="18 19">
    <name type="scientific">Saguinus oedipus</name>
    <name type="common">Cotton-top tamarin</name>
    <name type="synonym">Oedipomidas oedipus</name>
    <dbReference type="NCBI Taxonomy" id="9490"/>
    <lineage>
        <taxon>Eukaryota</taxon>
        <taxon>Metazoa</taxon>
        <taxon>Chordata</taxon>
        <taxon>Craniata</taxon>
        <taxon>Vertebrata</taxon>
        <taxon>Euteleostomi</taxon>
        <taxon>Mammalia</taxon>
        <taxon>Eutheria</taxon>
        <taxon>Euarchontoglires</taxon>
        <taxon>Primates</taxon>
        <taxon>Haplorrhini</taxon>
        <taxon>Platyrrhini</taxon>
        <taxon>Cebidae</taxon>
        <taxon>Callitrichinae</taxon>
        <taxon>Saguinus</taxon>
    </lineage>
</organism>
<keyword evidence="8" id="KW-0547">Nucleotide-binding</keyword>
<dbReference type="PANTHER" id="PTHR45627:SF30">
    <property type="entry name" value="ADENYLATE CYCLASE TYPE 3"/>
    <property type="match status" value="1"/>
</dbReference>
<evidence type="ECO:0000256" key="2">
    <source>
        <dbReference type="ARBA" id="ARBA00001936"/>
    </source>
</evidence>
<evidence type="ECO:0000313" key="19">
    <source>
        <dbReference type="Proteomes" id="UP001266305"/>
    </source>
</evidence>
<keyword evidence="6" id="KW-0812">Transmembrane</keyword>
<keyword evidence="12" id="KW-0115">cAMP biosynthesis</keyword>
<keyword evidence="11" id="KW-1133">Transmembrane helix</keyword>
<sequence>MGGAGPHSGSWDGAYLPHSPGNPRGFPSRYVREKTKTGVDMRVGVHTGTVLGGVLGQKRWQYDVWSTDVTVANKMEAGGIPGCHMAHTASQWQNRLHWASAPCARETQGGAAASVAVVHGLSPGV</sequence>
<dbReference type="Gene3D" id="3.30.70.1230">
    <property type="entry name" value="Nucleotide cyclase"/>
    <property type="match status" value="1"/>
</dbReference>
<comment type="caution">
    <text evidence="18">The sequence shown here is derived from an EMBL/GenBank/DDBJ whole genome shotgun (WGS) entry which is preliminary data.</text>
</comment>
<dbReference type="PANTHER" id="PTHR45627">
    <property type="entry name" value="ADENYLATE CYCLASE TYPE 1"/>
    <property type="match status" value="1"/>
</dbReference>
<gene>
    <name evidence="18" type="ORF">P7K49_028638</name>
</gene>
<keyword evidence="14 15" id="KW-0456">Lyase</keyword>
<name>A0ABQ9U5R6_SAGOE</name>
<evidence type="ECO:0000256" key="7">
    <source>
        <dbReference type="ARBA" id="ARBA00022723"/>
    </source>
</evidence>
<evidence type="ECO:0000256" key="8">
    <source>
        <dbReference type="ARBA" id="ARBA00022741"/>
    </source>
</evidence>
<reference evidence="18 19" key="1">
    <citation type="submission" date="2023-05" db="EMBL/GenBank/DDBJ databases">
        <title>B98-5 Cell Line De Novo Hybrid Assembly: An Optical Mapping Approach.</title>
        <authorList>
            <person name="Kananen K."/>
            <person name="Auerbach J.A."/>
            <person name="Kautto E."/>
            <person name="Blachly J.S."/>
        </authorList>
    </citation>
    <scope>NUCLEOTIDE SEQUENCE [LARGE SCALE GENOMIC DNA]</scope>
    <source>
        <strain evidence="18">B95-8</strain>
        <tissue evidence="18">Cell line</tissue>
    </source>
</reference>
<dbReference type="EC" id="4.6.1.1" evidence="5"/>